<dbReference type="InterPro" id="IPR051408">
    <property type="entry name" value="Phosphate_transprt_permease"/>
</dbReference>
<comment type="caution">
    <text evidence="12">The sequence shown here is derived from an EMBL/GenBank/DDBJ whole genome shotgun (WGS) entry which is preliminary data.</text>
</comment>
<organism evidence="12 13">
    <name type="scientific">Sunxiuqinia dokdonensis</name>
    <dbReference type="NCBI Taxonomy" id="1409788"/>
    <lineage>
        <taxon>Bacteria</taxon>
        <taxon>Pseudomonadati</taxon>
        <taxon>Bacteroidota</taxon>
        <taxon>Bacteroidia</taxon>
        <taxon>Marinilabiliales</taxon>
        <taxon>Prolixibacteraceae</taxon>
        <taxon>Sunxiuqinia</taxon>
    </lineage>
</organism>
<keyword evidence="9 10" id="KW-0472">Membrane</keyword>
<keyword evidence="6" id="KW-0592">Phosphate transport</keyword>
<dbReference type="GO" id="GO:0005886">
    <property type="term" value="C:plasma membrane"/>
    <property type="evidence" value="ECO:0007669"/>
    <property type="project" value="UniProtKB-SubCell"/>
</dbReference>
<dbReference type="SUPFAM" id="SSF161098">
    <property type="entry name" value="MetI-like"/>
    <property type="match status" value="1"/>
</dbReference>
<dbReference type="RefSeq" id="WP_157625025.1">
    <property type="nucleotide sequence ID" value="NZ_LGIA01000190.1"/>
</dbReference>
<dbReference type="InterPro" id="IPR035906">
    <property type="entry name" value="MetI-like_sf"/>
</dbReference>
<accession>A0A0L8V4R3</accession>
<dbReference type="GO" id="GO:0005315">
    <property type="term" value="F:phosphate transmembrane transporter activity"/>
    <property type="evidence" value="ECO:0007669"/>
    <property type="project" value="InterPro"/>
</dbReference>
<evidence type="ECO:0000256" key="2">
    <source>
        <dbReference type="ARBA" id="ARBA00007069"/>
    </source>
</evidence>
<dbReference type="OrthoDB" id="9785113at2"/>
<dbReference type="Proteomes" id="UP000036958">
    <property type="component" value="Unassembled WGS sequence"/>
</dbReference>
<comment type="subcellular location">
    <subcellularLocation>
        <location evidence="1 10">Cell membrane</location>
        <topology evidence="1 10">Multi-pass membrane protein</topology>
    </subcellularLocation>
</comment>
<evidence type="ECO:0000256" key="5">
    <source>
        <dbReference type="ARBA" id="ARBA00022475"/>
    </source>
</evidence>
<feature type="transmembrane region" description="Helical" evidence="10">
    <location>
        <begin position="21"/>
        <end position="43"/>
    </location>
</feature>
<feature type="transmembrane region" description="Helical" evidence="10">
    <location>
        <begin position="129"/>
        <end position="146"/>
    </location>
</feature>
<evidence type="ECO:0000256" key="10">
    <source>
        <dbReference type="RuleBase" id="RU363043"/>
    </source>
</evidence>
<evidence type="ECO:0000256" key="1">
    <source>
        <dbReference type="ARBA" id="ARBA00004651"/>
    </source>
</evidence>
<evidence type="ECO:0000256" key="9">
    <source>
        <dbReference type="ARBA" id="ARBA00023136"/>
    </source>
</evidence>
<gene>
    <name evidence="12" type="ORF">NC99_37750</name>
</gene>
<evidence type="ECO:0000256" key="6">
    <source>
        <dbReference type="ARBA" id="ARBA00022592"/>
    </source>
</evidence>
<dbReference type="CDD" id="cd06261">
    <property type="entry name" value="TM_PBP2"/>
    <property type="match status" value="1"/>
</dbReference>
<keyword evidence="5 10" id="KW-1003">Cell membrane</keyword>
<feature type="transmembrane region" description="Helical" evidence="10">
    <location>
        <begin position="152"/>
        <end position="172"/>
    </location>
</feature>
<keyword evidence="4" id="KW-0813">Transport</keyword>
<sequence>MESIDILKSQDHSSGRLLKDKLVLGAVIVLSLITISPIILIIWKLVVEGYRQISLDFLIENTPDTFEAMTAVANGELIPGGIANGIVGTLLMVILASALAIPIGILTGIYLYENQGSFMANITRDISDILQGVPSIVLGLISYLWIVKHITMGFSALAGSVSLAIMMLPMIVRSTEETLKMIPESLKEAALALGVPYHKVILRVLIPTGFSGLITGILLGISRILGETAPLMLTALGSSMINLDMTKPTSAIPLLIWEFYNDPNMVGLIWSSSLLLMAMILVLNLVSKQIVAKRR</sequence>
<feature type="transmembrane region" description="Helical" evidence="10">
    <location>
        <begin position="200"/>
        <end position="225"/>
    </location>
</feature>
<dbReference type="PROSITE" id="PS50928">
    <property type="entry name" value="ABC_TM1"/>
    <property type="match status" value="1"/>
</dbReference>
<dbReference type="EMBL" id="LGIA01000190">
    <property type="protein sequence ID" value="KOH43348.1"/>
    <property type="molecule type" value="Genomic_DNA"/>
</dbReference>
<dbReference type="PANTHER" id="PTHR42922:SF1">
    <property type="entry name" value="PHOSPHATE TRANSPORT SYSTEM PERMEASE PROTEIN PSTA"/>
    <property type="match status" value="1"/>
</dbReference>
<dbReference type="AlphaFoldDB" id="A0A0L8V4R3"/>
<protein>
    <recommendedName>
        <fullName evidence="3 10">Phosphate transport system permease protein PstA</fullName>
    </recommendedName>
</protein>
<dbReference type="Gene3D" id="1.10.3720.10">
    <property type="entry name" value="MetI-like"/>
    <property type="match status" value="1"/>
</dbReference>
<feature type="transmembrane region" description="Helical" evidence="10">
    <location>
        <begin position="267"/>
        <end position="286"/>
    </location>
</feature>
<evidence type="ECO:0000313" key="12">
    <source>
        <dbReference type="EMBL" id="KOH43348.1"/>
    </source>
</evidence>
<dbReference type="PANTHER" id="PTHR42922">
    <property type="entry name" value="PHOSPHATE TRANSPORT SYSTEM PERMEASE PROTEIN PSTA"/>
    <property type="match status" value="1"/>
</dbReference>
<name>A0A0L8V4R3_9BACT</name>
<dbReference type="InterPro" id="IPR005672">
    <property type="entry name" value="Phosphate_PstA"/>
</dbReference>
<dbReference type="PATRIC" id="fig|1409788.3.peg.3861"/>
<evidence type="ECO:0000256" key="3">
    <source>
        <dbReference type="ARBA" id="ARBA00016864"/>
    </source>
</evidence>
<evidence type="ECO:0000259" key="11">
    <source>
        <dbReference type="PROSITE" id="PS50928"/>
    </source>
</evidence>
<keyword evidence="7 10" id="KW-0812">Transmembrane</keyword>
<proteinExistence type="inferred from homology"/>
<evidence type="ECO:0000256" key="8">
    <source>
        <dbReference type="ARBA" id="ARBA00022989"/>
    </source>
</evidence>
<keyword evidence="13" id="KW-1185">Reference proteome</keyword>
<dbReference type="Pfam" id="PF00528">
    <property type="entry name" value="BPD_transp_1"/>
    <property type="match status" value="1"/>
</dbReference>
<reference evidence="13" key="1">
    <citation type="submission" date="2015-07" db="EMBL/GenBank/DDBJ databases">
        <title>Genome sequencing of Sunxiuqinia dokdonensis strain SK.</title>
        <authorList>
            <person name="Ahn S."/>
            <person name="Kim B.-C."/>
        </authorList>
    </citation>
    <scope>NUCLEOTIDE SEQUENCE [LARGE SCALE GENOMIC DNA]</scope>
    <source>
        <strain evidence="13">SK</strain>
    </source>
</reference>
<feature type="domain" description="ABC transmembrane type-1" evidence="11">
    <location>
        <begin position="86"/>
        <end position="287"/>
    </location>
</feature>
<evidence type="ECO:0000256" key="4">
    <source>
        <dbReference type="ARBA" id="ARBA00022448"/>
    </source>
</evidence>
<evidence type="ECO:0000256" key="7">
    <source>
        <dbReference type="ARBA" id="ARBA00022692"/>
    </source>
</evidence>
<evidence type="ECO:0000313" key="13">
    <source>
        <dbReference type="Proteomes" id="UP000036958"/>
    </source>
</evidence>
<feature type="transmembrane region" description="Helical" evidence="10">
    <location>
        <begin position="86"/>
        <end position="109"/>
    </location>
</feature>
<keyword evidence="8 10" id="KW-1133">Transmembrane helix</keyword>
<dbReference type="NCBIfam" id="TIGR00974">
    <property type="entry name" value="3a0107s02c"/>
    <property type="match status" value="1"/>
</dbReference>
<dbReference type="InterPro" id="IPR000515">
    <property type="entry name" value="MetI-like"/>
</dbReference>
<dbReference type="GO" id="GO:0035435">
    <property type="term" value="P:phosphate ion transmembrane transport"/>
    <property type="evidence" value="ECO:0007669"/>
    <property type="project" value="InterPro"/>
</dbReference>
<dbReference type="STRING" id="1409788.NC99_37750"/>
<comment type="similarity">
    <text evidence="2 10">Belongs to the binding-protein-dependent transport system permease family. CysTW subfamily.</text>
</comment>